<organism evidence="2 3">
    <name type="scientific">Methanobacterium alkalithermotolerans</name>
    <dbReference type="NCBI Taxonomy" id="2731220"/>
    <lineage>
        <taxon>Archaea</taxon>
        <taxon>Methanobacteriati</taxon>
        <taxon>Methanobacteriota</taxon>
        <taxon>Methanomada group</taxon>
        <taxon>Methanobacteria</taxon>
        <taxon>Methanobacteriales</taxon>
        <taxon>Methanobacteriaceae</taxon>
        <taxon>Methanobacterium</taxon>
    </lineage>
</organism>
<gene>
    <name evidence="2" type="ORF">HYG87_01095</name>
</gene>
<evidence type="ECO:0000313" key="2">
    <source>
        <dbReference type="EMBL" id="QUH22456.1"/>
    </source>
</evidence>
<dbReference type="AlphaFoldDB" id="A0A8T8K1V0"/>
<dbReference type="GeneID" id="64819317"/>
<dbReference type="GO" id="GO:0016747">
    <property type="term" value="F:acyltransferase activity, transferring groups other than amino-acyl groups"/>
    <property type="evidence" value="ECO:0007669"/>
    <property type="project" value="InterPro"/>
</dbReference>
<dbReference type="Proteomes" id="UP000681041">
    <property type="component" value="Chromosome"/>
</dbReference>
<dbReference type="PROSITE" id="PS51186">
    <property type="entry name" value="GNAT"/>
    <property type="match status" value="1"/>
</dbReference>
<proteinExistence type="predicted"/>
<keyword evidence="3" id="KW-1185">Reference proteome</keyword>
<evidence type="ECO:0000259" key="1">
    <source>
        <dbReference type="PROSITE" id="PS51186"/>
    </source>
</evidence>
<dbReference type="InterPro" id="IPR016181">
    <property type="entry name" value="Acyl_CoA_acyltransferase"/>
</dbReference>
<dbReference type="KEGG" id="meme:HYG87_01095"/>
<evidence type="ECO:0000313" key="3">
    <source>
        <dbReference type="Proteomes" id="UP000681041"/>
    </source>
</evidence>
<protein>
    <submittedName>
        <fullName evidence="2">GNAT family N-acetyltransferase</fullName>
    </submittedName>
</protein>
<dbReference type="CDD" id="cd04301">
    <property type="entry name" value="NAT_SF"/>
    <property type="match status" value="1"/>
</dbReference>
<dbReference type="EMBL" id="CP058560">
    <property type="protein sequence ID" value="QUH22456.1"/>
    <property type="molecule type" value="Genomic_DNA"/>
</dbReference>
<dbReference type="RefSeq" id="WP_211533401.1">
    <property type="nucleotide sequence ID" value="NZ_CP058560.1"/>
</dbReference>
<name>A0A8T8K1V0_9EURY</name>
<dbReference type="Gene3D" id="3.40.630.30">
    <property type="match status" value="1"/>
</dbReference>
<accession>A0A8T8K1V0</accession>
<feature type="domain" description="N-acetyltransferase" evidence="1">
    <location>
        <begin position="118"/>
        <end position="199"/>
    </location>
</feature>
<dbReference type="SUPFAM" id="SSF55729">
    <property type="entry name" value="Acyl-CoA N-acyltransferases (Nat)"/>
    <property type="match status" value="1"/>
</dbReference>
<reference evidence="2" key="1">
    <citation type="submission" date="2020-07" db="EMBL/GenBank/DDBJ databases">
        <title>Methanobacterium. sp. MethCan genome.</title>
        <authorList>
            <person name="Postec A."/>
            <person name="Quemeneur M."/>
        </authorList>
    </citation>
    <scope>NUCLEOTIDE SEQUENCE</scope>
    <source>
        <strain evidence="2">MethCAN</strain>
    </source>
</reference>
<sequence>MSFRMEKYNPQKHDPQKVAEIIYAADVELNSYVLGEKKEAVQTIIKLLEMGNNYFASPYLECALYQDKLVGIVVSSTVKDKLKLDRSSGMAFLKAFGLWTFLKRFPTMIKMDKIVNSNLDDDGFFIHFLSVDLPYQNQGIGTKIIENILKKHEKLYVDVNINNMQGKNFYEKMGFKVQSKNLIKIKNKEIGTYSLRTKE</sequence>
<dbReference type="OrthoDB" id="110201at2157"/>
<dbReference type="InterPro" id="IPR000182">
    <property type="entry name" value="GNAT_dom"/>
</dbReference>
<dbReference type="Pfam" id="PF13508">
    <property type="entry name" value="Acetyltransf_7"/>
    <property type="match status" value="1"/>
</dbReference>